<dbReference type="InterPro" id="IPR001128">
    <property type="entry name" value="Cyt_P450"/>
</dbReference>
<dbReference type="InterPro" id="IPR050121">
    <property type="entry name" value="Cytochrome_P450_monoxygenase"/>
</dbReference>
<dbReference type="GO" id="GO:0005506">
    <property type="term" value="F:iron ion binding"/>
    <property type="evidence" value="ECO:0007669"/>
    <property type="project" value="InterPro"/>
</dbReference>
<evidence type="ECO:0000256" key="3">
    <source>
        <dbReference type="PIRSR" id="PIRSR602401-1"/>
    </source>
</evidence>
<keyword evidence="5" id="KW-1133">Transmembrane helix</keyword>
<comment type="caution">
    <text evidence="6">The sequence shown here is derived from an EMBL/GenBank/DDBJ whole genome shotgun (WGS) entry which is preliminary data.</text>
</comment>
<dbReference type="GO" id="GO:0016705">
    <property type="term" value="F:oxidoreductase activity, acting on paired donors, with incorporation or reduction of molecular oxygen"/>
    <property type="evidence" value="ECO:0007669"/>
    <property type="project" value="InterPro"/>
</dbReference>
<keyword evidence="3 4" id="KW-0408">Iron</keyword>
<keyword evidence="5" id="KW-0472">Membrane</keyword>
<dbReference type="InterPro" id="IPR002401">
    <property type="entry name" value="Cyt_P450_E_grp-I"/>
</dbReference>
<dbReference type="GO" id="GO:0020037">
    <property type="term" value="F:heme binding"/>
    <property type="evidence" value="ECO:0007669"/>
    <property type="project" value="InterPro"/>
</dbReference>
<proteinExistence type="inferred from homology"/>
<dbReference type="AlphaFoldDB" id="A0AAD3D5H2"/>
<keyword evidence="3 4" id="KW-0349">Heme</keyword>
<dbReference type="PANTHER" id="PTHR24305:SF166">
    <property type="entry name" value="CYTOCHROME P450 12A4, MITOCHONDRIAL-RELATED"/>
    <property type="match status" value="1"/>
</dbReference>
<dbReference type="Pfam" id="PF00067">
    <property type="entry name" value="p450"/>
    <property type="match status" value="1"/>
</dbReference>
<evidence type="ECO:0000256" key="5">
    <source>
        <dbReference type="SAM" id="Phobius"/>
    </source>
</evidence>
<comment type="cofactor">
    <cofactor evidence="1 3">
        <name>heme</name>
        <dbReference type="ChEBI" id="CHEBI:30413"/>
    </cofactor>
</comment>
<evidence type="ECO:0000313" key="7">
    <source>
        <dbReference type="Proteomes" id="UP001054902"/>
    </source>
</evidence>
<evidence type="ECO:0000256" key="2">
    <source>
        <dbReference type="ARBA" id="ARBA00010617"/>
    </source>
</evidence>
<reference evidence="6 7" key="1">
    <citation type="journal article" date="2021" name="Sci. Rep.">
        <title>The genome of the diatom Chaetoceros tenuissimus carries an ancient integrated fragment of an extant virus.</title>
        <authorList>
            <person name="Hongo Y."/>
            <person name="Kimura K."/>
            <person name="Takaki Y."/>
            <person name="Yoshida Y."/>
            <person name="Baba S."/>
            <person name="Kobayashi G."/>
            <person name="Nagasaki K."/>
            <person name="Hano T."/>
            <person name="Tomaru Y."/>
        </authorList>
    </citation>
    <scope>NUCLEOTIDE SEQUENCE [LARGE SCALE GENOMIC DNA]</scope>
    <source>
        <strain evidence="6 7">NIES-3715</strain>
    </source>
</reference>
<sequence length="532" mass="60151">MRLVPINSSQYEISFLQQFIITVLVMLLFTIIRMLYKKFNKVKTPWPKVPNSNVFGAKIGTKNYADQFEEWARQYGEKGIYETKILGQTFYVVCNEDIASQIERKRPYVVTRRKNLVSAFNSLGAQGLFSAEGQTWKKDRRLVAPSLNHKNVRDYISKIELVAERLVTKWDGLINKNPVSGVPINDDILLATVDIIALVAFAKDLDTVTMGGGKITTVLDKLFGLGMLRTMVPIKYFKIPIIGQYLDGGKKLIDFAFNFCGDIVNDFRRENIDYDVKSKTFLGKMIELSDKDSANALSTERFIGNLLTLFGAGSETSASAAMICLYEICVDKTGLQDKLYKEIMAMDARATPSLESYLDSLPLLRSLLFEVLRMKGPTPVAGAENIAPIEVDGVMLPQNTYFLFLYKYITEVEEFDKSTGKGTPRGLRNAPINQFCPYRWLEEKKESGKVVFRKPTYATGFRAFGAGVRICPGSALAEIEVMIFVVFLLKRFEIHIAPDHPEVKLVSNLAQKPDRDIRIIMKKRSEYKSNVQ</sequence>
<feature type="binding site" description="axial binding residue" evidence="3">
    <location>
        <position position="471"/>
    </location>
    <ligand>
        <name>heme</name>
        <dbReference type="ChEBI" id="CHEBI:30413"/>
    </ligand>
    <ligandPart>
        <name>Fe</name>
        <dbReference type="ChEBI" id="CHEBI:18248"/>
    </ligandPart>
</feature>
<name>A0AAD3D5H2_9STRA</name>
<keyword evidence="4" id="KW-0560">Oxidoreductase</keyword>
<accession>A0AAD3D5H2</accession>
<gene>
    <name evidence="6" type="ORF">CTEN210_12875</name>
</gene>
<dbReference type="InterPro" id="IPR036396">
    <property type="entry name" value="Cyt_P450_sf"/>
</dbReference>
<evidence type="ECO:0000313" key="6">
    <source>
        <dbReference type="EMBL" id="GFH56399.1"/>
    </source>
</evidence>
<organism evidence="6 7">
    <name type="scientific">Chaetoceros tenuissimus</name>
    <dbReference type="NCBI Taxonomy" id="426638"/>
    <lineage>
        <taxon>Eukaryota</taxon>
        <taxon>Sar</taxon>
        <taxon>Stramenopiles</taxon>
        <taxon>Ochrophyta</taxon>
        <taxon>Bacillariophyta</taxon>
        <taxon>Coscinodiscophyceae</taxon>
        <taxon>Chaetocerotophycidae</taxon>
        <taxon>Chaetocerotales</taxon>
        <taxon>Chaetocerotaceae</taxon>
        <taxon>Chaetoceros</taxon>
    </lineage>
</organism>
<dbReference type="Proteomes" id="UP001054902">
    <property type="component" value="Unassembled WGS sequence"/>
</dbReference>
<dbReference type="GO" id="GO:0004497">
    <property type="term" value="F:monooxygenase activity"/>
    <property type="evidence" value="ECO:0007669"/>
    <property type="project" value="UniProtKB-KW"/>
</dbReference>
<evidence type="ECO:0000256" key="4">
    <source>
        <dbReference type="RuleBase" id="RU000461"/>
    </source>
</evidence>
<keyword evidence="3 4" id="KW-0479">Metal-binding</keyword>
<evidence type="ECO:0000256" key="1">
    <source>
        <dbReference type="ARBA" id="ARBA00001971"/>
    </source>
</evidence>
<keyword evidence="5" id="KW-0812">Transmembrane</keyword>
<dbReference type="Gene3D" id="1.10.630.10">
    <property type="entry name" value="Cytochrome P450"/>
    <property type="match status" value="1"/>
</dbReference>
<dbReference type="PROSITE" id="PS00086">
    <property type="entry name" value="CYTOCHROME_P450"/>
    <property type="match status" value="1"/>
</dbReference>
<dbReference type="InterPro" id="IPR017972">
    <property type="entry name" value="Cyt_P450_CS"/>
</dbReference>
<dbReference type="SUPFAM" id="SSF48264">
    <property type="entry name" value="Cytochrome P450"/>
    <property type="match status" value="1"/>
</dbReference>
<evidence type="ECO:0008006" key="8">
    <source>
        <dbReference type="Google" id="ProtNLM"/>
    </source>
</evidence>
<feature type="transmembrane region" description="Helical" evidence="5">
    <location>
        <begin position="15"/>
        <end position="36"/>
    </location>
</feature>
<comment type="similarity">
    <text evidence="2 4">Belongs to the cytochrome P450 family.</text>
</comment>
<keyword evidence="7" id="KW-1185">Reference proteome</keyword>
<protein>
    <recommendedName>
        <fullName evidence="8">Cytochrome P450</fullName>
    </recommendedName>
</protein>
<dbReference type="EMBL" id="BLLK01000052">
    <property type="protein sequence ID" value="GFH56399.1"/>
    <property type="molecule type" value="Genomic_DNA"/>
</dbReference>
<dbReference type="PRINTS" id="PR00463">
    <property type="entry name" value="EP450I"/>
</dbReference>
<dbReference type="PANTHER" id="PTHR24305">
    <property type="entry name" value="CYTOCHROME P450"/>
    <property type="match status" value="1"/>
</dbReference>
<keyword evidence="4" id="KW-0503">Monooxygenase</keyword>